<evidence type="ECO:0000256" key="1">
    <source>
        <dbReference type="SAM" id="MobiDB-lite"/>
    </source>
</evidence>
<dbReference type="EMBL" id="WIXP02000012">
    <property type="protein sequence ID" value="KAF6202449.1"/>
    <property type="molecule type" value="Genomic_DNA"/>
</dbReference>
<feature type="compositionally biased region" description="Acidic residues" evidence="1">
    <location>
        <begin position="297"/>
        <end position="311"/>
    </location>
</feature>
<keyword evidence="3" id="KW-1185">Reference proteome</keyword>
<dbReference type="OrthoDB" id="6607069at2759"/>
<comment type="caution">
    <text evidence="2">The sequence shown here is derived from an EMBL/GenBank/DDBJ whole genome shotgun (WGS) entry which is preliminary data.</text>
</comment>
<dbReference type="AlphaFoldDB" id="A0A8S9X1U7"/>
<feature type="compositionally biased region" description="Polar residues" evidence="1">
    <location>
        <begin position="254"/>
        <end position="286"/>
    </location>
</feature>
<evidence type="ECO:0000313" key="3">
    <source>
        <dbReference type="Proteomes" id="UP000466442"/>
    </source>
</evidence>
<feature type="region of interest" description="Disordered" evidence="1">
    <location>
        <begin position="368"/>
        <end position="394"/>
    </location>
</feature>
<dbReference type="Gene3D" id="2.20.25.240">
    <property type="match status" value="1"/>
</dbReference>
<evidence type="ECO:0008006" key="4">
    <source>
        <dbReference type="Google" id="ProtNLM"/>
    </source>
</evidence>
<name>A0A8S9X1U7_APOLU</name>
<evidence type="ECO:0000313" key="2">
    <source>
        <dbReference type="EMBL" id="KAF6202449.1"/>
    </source>
</evidence>
<gene>
    <name evidence="2" type="ORF">GE061_004849</name>
</gene>
<organism evidence="2 3">
    <name type="scientific">Apolygus lucorum</name>
    <name type="common">Small green plant bug</name>
    <name type="synonym">Lygocoris lucorum</name>
    <dbReference type="NCBI Taxonomy" id="248454"/>
    <lineage>
        <taxon>Eukaryota</taxon>
        <taxon>Metazoa</taxon>
        <taxon>Ecdysozoa</taxon>
        <taxon>Arthropoda</taxon>
        <taxon>Hexapoda</taxon>
        <taxon>Insecta</taxon>
        <taxon>Pterygota</taxon>
        <taxon>Neoptera</taxon>
        <taxon>Paraneoptera</taxon>
        <taxon>Hemiptera</taxon>
        <taxon>Heteroptera</taxon>
        <taxon>Panheteroptera</taxon>
        <taxon>Cimicomorpha</taxon>
        <taxon>Miridae</taxon>
        <taxon>Mirini</taxon>
        <taxon>Apolygus</taxon>
    </lineage>
</organism>
<protein>
    <recommendedName>
        <fullName evidence="4">FLYWCH-type domain-containing protein</fullName>
    </recommendedName>
</protein>
<sequence>MSANASSTQASFIPGTKGKQLLLLNRFKFCENRTLTSEEIKWRCSIKSCAAWVKTWGRTTNISDSNLTHNHEPLSKKQEMKQLIAGAAKRKARDDLGEKPSVIFRACIDSEAAENLTEEDVRNVKQAIYRERRKKTKEVHEALDEMDDLYTARASVKKEALLDVSTKPADIISRTTPGNLDEDGVASLRRAIYRTRVAVQKKTSQEPLLDSGTPLTADDVIDEVDCGLLEPKLEIPDPEYEKNENHTAIAGATCETSASDDISSKYQSRARGQQPSVSSLPSTGSLNAEDPNNLPESAEEELGFDNEEVYEPESKRVKVEAIEYMGFESEAPCSSTSRGESRLSNESFELKPILDGTHNFGDNEAFESQTDKSSLVIPKPCTNQPGPSPKTGVRTAPALERNDLFGEYVAAKLRSLKTDAARNRVECLIANILYEASKGTFDDAVTTADITNIIQAYLTSTKDLQFSDSAVTKPSTSMLTKCLS</sequence>
<feature type="region of interest" description="Disordered" evidence="1">
    <location>
        <begin position="252"/>
        <end position="311"/>
    </location>
</feature>
<reference evidence="2" key="1">
    <citation type="journal article" date="2021" name="Mol. Ecol. Resour.">
        <title>Apolygus lucorum genome provides insights into omnivorousness and mesophyll feeding.</title>
        <authorList>
            <person name="Liu Y."/>
            <person name="Liu H."/>
            <person name="Wang H."/>
            <person name="Huang T."/>
            <person name="Liu B."/>
            <person name="Yang B."/>
            <person name="Yin L."/>
            <person name="Li B."/>
            <person name="Zhang Y."/>
            <person name="Zhang S."/>
            <person name="Jiang F."/>
            <person name="Zhang X."/>
            <person name="Ren Y."/>
            <person name="Wang B."/>
            <person name="Wang S."/>
            <person name="Lu Y."/>
            <person name="Wu K."/>
            <person name="Fan W."/>
            <person name="Wang G."/>
        </authorList>
    </citation>
    <scope>NUCLEOTIDE SEQUENCE</scope>
    <source>
        <strain evidence="2">12Hb</strain>
    </source>
</reference>
<accession>A0A8S9X1U7</accession>
<proteinExistence type="predicted"/>
<dbReference type="Proteomes" id="UP000466442">
    <property type="component" value="Linkage Group LG12"/>
</dbReference>